<evidence type="ECO:0000259" key="5">
    <source>
        <dbReference type="PROSITE" id="PS51063"/>
    </source>
</evidence>
<dbReference type="PANTHER" id="PTHR24567:SF28">
    <property type="entry name" value="LISTERIOLYSIN REGULATORY PROTEIN"/>
    <property type="match status" value="1"/>
</dbReference>
<dbReference type="InterPro" id="IPR018490">
    <property type="entry name" value="cNMP-bd_dom_sf"/>
</dbReference>
<dbReference type="PROSITE" id="PS50042">
    <property type="entry name" value="CNMP_BINDING_3"/>
    <property type="match status" value="1"/>
</dbReference>
<name>A0ABW3AUV7_9SPHI</name>
<dbReference type="RefSeq" id="WP_377116658.1">
    <property type="nucleotide sequence ID" value="NZ_JBHTHZ010000013.1"/>
</dbReference>
<dbReference type="InterPro" id="IPR012318">
    <property type="entry name" value="HTH_CRP"/>
</dbReference>
<dbReference type="SUPFAM" id="SSF46785">
    <property type="entry name" value="Winged helix' DNA-binding domain"/>
    <property type="match status" value="1"/>
</dbReference>
<dbReference type="InterPro" id="IPR050397">
    <property type="entry name" value="Env_Response_Regulators"/>
</dbReference>
<evidence type="ECO:0000256" key="2">
    <source>
        <dbReference type="ARBA" id="ARBA00023125"/>
    </source>
</evidence>
<dbReference type="InterPro" id="IPR000595">
    <property type="entry name" value="cNMP-bd_dom"/>
</dbReference>
<dbReference type="Gene3D" id="2.60.120.10">
    <property type="entry name" value="Jelly Rolls"/>
    <property type="match status" value="1"/>
</dbReference>
<dbReference type="Pfam" id="PF13545">
    <property type="entry name" value="HTH_Crp_2"/>
    <property type="match status" value="1"/>
</dbReference>
<keyword evidence="7" id="KW-1185">Reference proteome</keyword>
<dbReference type="EMBL" id="JBHTHZ010000013">
    <property type="protein sequence ID" value="MFD0794852.1"/>
    <property type="molecule type" value="Genomic_DNA"/>
</dbReference>
<feature type="domain" description="Cyclic nucleotide-binding" evidence="4">
    <location>
        <begin position="32"/>
        <end position="135"/>
    </location>
</feature>
<organism evidence="6 7">
    <name type="scientific">Mucilaginibacter litoreus</name>
    <dbReference type="NCBI Taxonomy" id="1048221"/>
    <lineage>
        <taxon>Bacteria</taxon>
        <taxon>Pseudomonadati</taxon>
        <taxon>Bacteroidota</taxon>
        <taxon>Sphingobacteriia</taxon>
        <taxon>Sphingobacteriales</taxon>
        <taxon>Sphingobacteriaceae</taxon>
        <taxon>Mucilaginibacter</taxon>
    </lineage>
</organism>
<dbReference type="CDD" id="cd00038">
    <property type="entry name" value="CAP_ED"/>
    <property type="match status" value="1"/>
</dbReference>
<evidence type="ECO:0000313" key="7">
    <source>
        <dbReference type="Proteomes" id="UP001597010"/>
    </source>
</evidence>
<dbReference type="PROSITE" id="PS51063">
    <property type="entry name" value="HTH_CRP_2"/>
    <property type="match status" value="1"/>
</dbReference>
<dbReference type="InterPro" id="IPR036388">
    <property type="entry name" value="WH-like_DNA-bd_sf"/>
</dbReference>
<evidence type="ECO:0000256" key="3">
    <source>
        <dbReference type="ARBA" id="ARBA00023163"/>
    </source>
</evidence>
<keyword evidence="2" id="KW-0238">DNA-binding</keyword>
<dbReference type="Proteomes" id="UP001597010">
    <property type="component" value="Unassembled WGS sequence"/>
</dbReference>
<dbReference type="SMART" id="SM00100">
    <property type="entry name" value="cNMP"/>
    <property type="match status" value="1"/>
</dbReference>
<proteinExistence type="predicted"/>
<protein>
    <submittedName>
        <fullName evidence="6">Crp/Fnr family transcriptional regulator</fullName>
    </submittedName>
</protein>
<dbReference type="InterPro" id="IPR036390">
    <property type="entry name" value="WH_DNA-bd_sf"/>
</dbReference>
<feature type="domain" description="HTH crp-type" evidence="5">
    <location>
        <begin position="149"/>
        <end position="220"/>
    </location>
</feature>
<evidence type="ECO:0000256" key="1">
    <source>
        <dbReference type="ARBA" id="ARBA00023015"/>
    </source>
</evidence>
<comment type="caution">
    <text evidence="6">The sequence shown here is derived from an EMBL/GenBank/DDBJ whole genome shotgun (WGS) entry which is preliminary data.</text>
</comment>
<sequence>MKESRTGCDLKSCYLCTHCVEHWIPAIAANKKNYFVKRSQQIFSEGDAVTGLYFIFSGIVKVHKRWDDDKEIIIRFAKAGDILGHLGLGNEPVYPVSATAIEPALVCFIDLAFFESSLKVNSQLTYSLMKFFANELQESEKRMRNLVHMPVKARIALSLLNLKKQFGLTEKGAINVELTRQDLASFAAVAYETLFKVTNDFIQSNLVAVKGKSITILNDTLLNHIAMETAVNI</sequence>
<dbReference type="Gene3D" id="1.10.10.10">
    <property type="entry name" value="Winged helix-like DNA-binding domain superfamily/Winged helix DNA-binding domain"/>
    <property type="match status" value="1"/>
</dbReference>
<evidence type="ECO:0000313" key="6">
    <source>
        <dbReference type="EMBL" id="MFD0794852.1"/>
    </source>
</evidence>
<dbReference type="SUPFAM" id="SSF51206">
    <property type="entry name" value="cAMP-binding domain-like"/>
    <property type="match status" value="1"/>
</dbReference>
<dbReference type="Pfam" id="PF00027">
    <property type="entry name" value="cNMP_binding"/>
    <property type="match status" value="1"/>
</dbReference>
<dbReference type="InterPro" id="IPR014710">
    <property type="entry name" value="RmlC-like_jellyroll"/>
</dbReference>
<keyword evidence="1" id="KW-0805">Transcription regulation</keyword>
<dbReference type="PANTHER" id="PTHR24567">
    <property type="entry name" value="CRP FAMILY TRANSCRIPTIONAL REGULATORY PROTEIN"/>
    <property type="match status" value="1"/>
</dbReference>
<accession>A0ABW3AUV7</accession>
<reference evidence="7" key="1">
    <citation type="journal article" date="2019" name="Int. J. Syst. Evol. Microbiol.">
        <title>The Global Catalogue of Microorganisms (GCM) 10K type strain sequencing project: providing services to taxonomists for standard genome sequencing and annotation.</title>
        <authorList>
            <consortium name="The Broad Institute Genomics Platform"/>
            <consortium name="The Broad Institute Genome Sequencing Center for Infectious Disease"/>
            <person name="Wu L."/>
            <person name="Ma J."/>
        </authorList>
    </citation>
    <scope>NUCLEOTIDE SEQUENCE [LARGE SCALE GENOMIC DNA]</scope>
    <source>
        <strain evidence="7">CCUG 61484</strain>
    </source>
</reference>
<keyword evidence="3" id="KW-0804">Transcription</keyword>
<evidence type="ECO:0000259" key="4">
    <source>
        <dbReference type="PROSITE" id="PS50042"/>
    </source>
</evidence>
<gene>
    <name evidence="6" type="ORF">ACFQZX_14590</name>
</gene>